<reference evidence="2" key="1">
    <citation type="submission" date="2022-11" db="UniProtKB">
        <authorList>
            <consortium name="WormBaseParasite"/>
        </authorList>
    </citation>
    <scope>IDENTIFICATION</scope>
</reference>
<dbReference type="Proteomes" id="UP000887576">
    <property type="component" value="Unplaced"/>
</dbReference>
<protein>
    <submittedName>
        <fullName evidence="2">ShKT domain-containing protein</fullName>
    </submittedName>
</protein>
<name>A0AC34R3G6_9BILA</name>
<organism evidence="1 2">
    <name type="scientific">Panagrolaimus sp. JU765</name>
    <dbReference type="NCBI Taxonomy" id="591449"/>
    <lineage>
        <taxon>Eukaryota</taxon>
        <taxon>Metazoa</taxon>
        <taxon>Ecdysozoa</taxon>
        <taxon>Nematoda</taxon>
        <taxon>Chromadorea</taxon>
        <taxon>Rhabditida</taxon>
        <taxon>Tylenchina</taxon>
        <taxon>Panagrolaimomorpha</taxon>
        <taxon>Panagrolaimoidea</taxon>
        <taxon>Panagrolaimidae</taxon>
        <taxon>Panagrolaimus</taxon>
    </lineage>
</organism>
<sequence>MFLKLAVLLAVVGYAYSQTCLSIVGGCILGQCPKGTCVSNICCVTDPAENCNNTMDDTFCATNAIHCSDPQVGPQLKIQCASTCKSCTTSGATPTTGNCADVAANCAQNANLCSNSVS</sequence>
<dbReference type="WBParaSite" id="JU765_v2.g3014.t1">
    <property type="protein sequence ID" value="JU765_v2.g3014.t1"/>
    <property type="gene ID" value="JU765_v2.g3014"/>
</dbReference>
<accession>A0AC34R3G6</accession>
<proteinExistence type="predicted"/>
<evidence type="ECO:0000313" key="2">
    <source>
        <dbReference type="WBParaSite" id="JU765_v2.g3014.t1"/>
    </source>
</evidence>
<evidence type="ECO:0000313" key="1">
    <source>
        <dbReference type="Proteomes" id="UP000887576"/>
    </source>
</evidence>